<reference evidence="2" key="2">
    <citation type="submission" date="2015-03" db="EMBL/GenBank/DDBJ databases">
        <authorList>
            <person name="Chow C.-E.T."/>
            <person name="Winget D.M."/>
            <person name="White R.A.III."/>
            <person name="Hallam S.J."/>
            <person name="Suttle C.A."/>
        </authorList>
    </citation>
    <scope>NUCLEOTIDE SEQUENCE</scope>
    <source>
        <strain evidence="2">Anoxic2_1</strain>
    </source>
</reference>
<organism evidence="2">
    <name type="scientific">uncultured marine virus</name>
    <dbReference type="NCBI Taxonomy" id="186617"/>
    <lineage>
        <taxon>Viruses</taxon>
        <taxon>environmental samples</taxon>
    </lineage>
</organism>
<accession>A0A0F7L596</accession>
<feature type="compositionally biased region" description="Low complexity" evidence="1">
    <location>
        <begin position="67"/>
        <end position="77"/>
    </location>
</feature>
<protein>
    <submittedName>
        <fullName evidence="2">Uncharacterized protein</fullName>
    </submittedName>
</protein>
<proteinExistence type="predicted"/>
<evidence type="ECO:0000313" key="2">
    <source>
        <dbReference type="EMBL" id="AKH46698.1"/>
    </source>
</evidence>
<dbReference type="EMBL" id="KR029585">
    <property type="protein sequence ID" value="AKH46698.1"/>
    <property type="molecule type" value="Genomic_DNA"/>
</dbReference>
<reference evidence="2" key="1">
    <citation type="journal article" date="2015" name="Front. Microbiol.">
        <title>Combining genomic sequencing methods to explore viral diversity and reveal potential virus-host interactions.</title>
        <authorList>
            <person name="Chow C.E."/>
            <person name="Winget D.M."/>
            <person name="White R.A.III."/>
            <person name="Hallam S.J."/>
            <person name="Suttle C.A."/>
        </authorList>
    </citation>
    <scope>NUCLEOTIDE SEQUENCE</scope>
    <source>
        <strain evidence="2">Anoxic2_1</strain>
    </source>
</reference>
<name>A0A0F7L596_9VIRU</name>
<feature type="region of interest" description="Disordered" evidence="1">
    <location>
        <begin position="53"/>
        <end position="77"/>
    </location>
</feature>
<sequence>MVEACTVLAPVARRTAVSATPTAGGSDHDLTDRAGVADPEPAHLIREALLHAAHEPGAPLKQIGDEPAAASPASAAG</sequence>
<evidence type="ECO:0000256" key="1">
    <source>
        <dbReference type="SAM" id="MobiDB-lite"/>
    </source>
</evidence>